<name>A0AAJ8B0U8_LATCA</name>
<feature type="compositionally biased region" description="Acidic residues" evidence="1">
    <location>
        <begin position="191"/>
        <end position="204"/>
    </location>
</feature>
<feature type="region of interest" description="Disordered" evidence="1">
    <location>
        <begin position="72"/>
        <end position="300"/>
    </location>
</feature>
<evidence type="ECO:0000313" key="2">
    <source>
        <dbReference type="Proteomes" id="UP000694890"/>
    </source>
</evidence>
<gene>
    <name evidence="3" type="primary">LOC127139349</name>
</gene>
<feature type="compositionally biased region" description="Acidic residues" evidence="1">
    <location>
        <begin position="225"/>
        <end position="239"/>
    </location>
</feature>
<accession>A0AAJ8B0U8</accession>
<feature type="compositionally biased region" description="Basic and acidic residues" evidence="1">
    <location>
        <begin position="130"/>
        <end position="146"/>
    </location>
</feature>
<dbReference type="GeneID" id="127139349"/>
<dbReference type="KEGG" id="lcf:127139349"/>
<reference evidence="3" key="1">
    <citation type="submission" date="2025-08" db="UniProtKB">
        <authorList>
            <consortium name="RefSeq"/>
        </authorList>
    </citation>
    <scope>IDENTIFICATION</scope>
    <source>
        <tissue evidence="3">Brain</tissue>
    </source>
</reference>
<feature type="compositionally biased region" description="Polar residues" evidence="1">
    <location>
        <begin position="105"/>
        <end position="121"/>
    </location>
</feature>
<feature type="non-terminal residue" evidence="3">
    <location>
        <position position="300"/>
    </location>
</feature>
<feature type="compositionally biased region" description="Basic and acidic residues" evidence="1">
    <location>
        <begin position="87"/>
        <end position="96"/>
    </location>
</feature>
<sequence>MEAVTKNVLTVIVPVQEEESAALDICADTEADIPVGDDTEENLRPAVVDEAMSLEEEEEPVVETRGLRSLTKTGTATATYKTPRSGKQVDEQKAENSEDEEVAVTTRTLRQGRISNSATPKSKSRRTCKQIREEEQKDEEESKSVEETAVGEQMVVNEAVVEKTNEEIEGKNEDIGEKAKEEAAAEREEILESEVDVQEGEALAEEGQNVDEHSEVTLAEREGSGEEYNEPVMEIEEAELPPVAVTRSLRSGGKTSKAPSKTRPRRSKKQEDEEKEEGGASDEQIADGNESPVDTSILEK</sequence>
<dbReference type="AlphaFoldDB" id="A0AAJ8B0U8"/>
<evidence type="ECO:0000256" key="1">
    <source>
        <dbReference type="SAM" id="MobiDB-lite"/>
    </source>
</evidence>
<feature type="compositionally biased region" description="Low complexity" evidence="1">
    <location>
        <begin position="72"/>
        <end position="82"/>
    </location>
</feature>
<feature type="compositionally biased region" description="Basic and acidic residues" evidence="1">
    <location>
        <begin position="210"/>
        <end position="224"/>
    </location>
</feature>
<protein>
    <submittedName>
        <fullName evidence="3">Uncharacterized protein LOC127139349</fullName>
    </submittedName>
</protein>
<dbReference type="Proteomes" id="UP000694890">
    <property type="component" value="Unplaced"/>
</dbReference>
<proteinExistence type="predicted"/>
<evidence type="ECO:0000313" key="3">
    <source>
        <dbReference type="RefSeq" id="XP_050923283.1"/>
    </source>
</evidence>
<organism evidence="2 3">
    <name type="scientific">Lates calcarifer</name>
    <name type="common">Barramundi</name>
    <name type="synonym">Holocentrus calcarifer</name>
    <dbReference type="NCBI Taxonomy" id="8187"/>
    <lineage>
        <taxon>Eukaryota</taxon>
        <taxon>Metazoa</taxon>
        <taxon>Chordata</taxon>
        <taxon>Craniata</taxon>
        <taxon>Vertebrata</taxon>
        <taxon>Euteleostomi</taxon>
        <taxon>Actinopterygii</taxon>
        <taxon>Neopterygii</taxon>
        <taxon>Teleostei</taxon>
        <taxon>Neoteleostei</taxon>
        <taxon>Acanthomorphata</taxon>
        <taxon>Carangaria</taxon>
        <taxon>Carangaria incertae sedis</taxon>
        <taxon>Centropomidae</taxon>
        <taxon>Lates</taxon>
    </lineage>
</organism>
<feature type="compositionally biased region" description="Basic and acidic residues" evidence="1">
    <location>
        <begin position="160"/>
        <end position="190"/>
    </location>
</feature>
<dbReference type="RefSeq" id="XP_050923283.1">
    <property type="nucleotide sequence ID" value="XM_051067326.1"/>
</dbReference>